<dbReference type="EMBL" id="BAAFJT010000005">
    <property type="protein sequence ID" value="GAB0190279.1"/>
    <property type="molecule type" value="Genomic_DNA"/>
</dbReference>
<evidence type="ECO:0000313" key="2">
    <source>
        <dbReference type="EMBL" id="GAB0190279.1"/>
    </source>
</evidence>
<feature type="compositionally biased region" description="Polar residues" evidence="1">
    <location>
        <begin position="170"/>
        <end position="192"/>
    </location>
</feature>
<name>A0ABC9WY07_GRUJA</name>
<gene>
    <name evidence="2" type="ORF">GRJ2_001493200</name>
</gene>
<feature type="region of interest" description="Disordered" evidence="1">
    <location>
        <begin position="170"/>
        <end position="198"/>
    </location>
</feature>
<organism evidence="2 3">
    <name type="scientific">Grus japonensis</name>
    <name type="common">Japanese crane</name>
    <name type="synonym">Red-crowned crane</name>
    <dbReference type="NCBI Taxonomy" id="30415"/>
    <lineage>
        <taxon>Eukaryota</taxon>
        <taxon>Metazoa</taxon>
        <taxon>Chordata</taxon>
        <taxon>Craniata</taxon>
        <taxon>Vertebrata</taxon>
        <taxon>Euteleostomi</taxon>
        <taxon>Archelosauria</taxon>
        <taxon>Archosauria</taxon>
        <taxon>Dinosauria</taxon>
        <taxon>Saurischia</taxon>
        <taxon>Theropoda</taxon>
        <taxon>Coelurosauria</taxon>
        <taxon>Aves</taxon>
        <taxon>Neognathae</taxon>
        <taxon>Neoaves</taxon>
        <taxon>Gruiformes</taxon>
        <taxon>Gruidae</taxon>
        <taxon>Grus</taxon>
    </lineage>
</organism>
<dbReference type="Proteomes" id="UP001623348">
    <property type="component" value="Unassembled WGS sequence"/>
</dbReference>
<proteinExistence type="predicted"/>
<comment type="caution">
    <text evidence="2">The sequence shown here is derived from an EMBL/GenBank/DDBJ whole genome shotgun (WGS) entry which is preliminary data.</text>
</comment>
<sequence length="376" mass="42690">MERGIQYLRELAMWEMVYYAPDNVQLPTEPDEVQCTQPMWWKFVQNAPSSYANSLAVMDCKGKEAPTVDEVSGPLWQYKESLSSSLVLAVEKLTQKVQQFREAMSYSLPIWASISAIRSRRSSAQERGYKGYMPRGTLCFYLRDHGEDMRKWDGKPTSTLETQVHELQGKTVTKGDSSRKNATPVSSRQFPRQSRRADLTYNPLEETSNPFLQEGYRGSEARYTATGKEILAAYEGVRSASEVVGTEAQLLLAPRLLVLGWMFKGRVPSTHHATDTTWSKWVALITQWARMGNLSHPGILEVITDWPEGKDFGILPEEEVTPAEEAPLYNKLPENEKQYALFTDGSCRIVGSIGDRRLLYGVLYDKLQKLLKEKVN</sequence>
<evidence type="ECO:0000256" key="1">
    <source>
        <dbReference type="SAM" id="MobiDB-lite"/>
    </source>
</evidence>
<keyword evidence="3" id="KW-1185">Reference proteome</keyword>
<dbReference type="AlphaFoldDB" id="A0ABC9WY07"/>
<accession>A0ABC9WY07</accession>
<protein>
    <submittedName>
        <fullName evidence="2">Uncharacterized protein</fullName>
    </submittedName>
</protein>
<evidence type="ECO:0000313" key="3">
    <source>
        <dbReference type="Proteomes" id="UP001623348"/>
    </source>
</evidence>
<reference evidence="2 3" key="1">
    <citation type="submission" date="2024-06" db="EMBL/GenBank/DDBJ databases">
        <title>The draft genome of Grus japonensis, version 3.</title>
        <authorList>
            <person name="Nabeshima K."/>
            <person name="Suzuki S."/>
            <person name="Onuma M."/>
        </authorList>
    </citation>
    <scope>NUCLEOTIDE SEQUENCE [LARGE SCALE GENOMIC DNA]</scope>
    <source>
        <strain evidence="2 3">451A</strain>
    </source>
</reference>